<evidence type="ECO:0000313" key="2">
    <source>
        <dbReference type="Proteomes" id="UP001347796"/>
    </source>
</evidence>
<evidence type="ECO:0000313" key="1">
    <source>
        <dbReference type="EMBL" id="KAK6192235.1"/>
    </source>
</evidence>
<accession>A0AAN8KIV4</accession>
<comment type="caution">
    <text evidence="1">The sequence shown here is derived from an EMBL/GenBank/DDBJ whole genome shotgun (WGS) entry which is preliminary data.</text>
</comment>
<name>A0AAN8KIV4_PATCE</name>
<proteinExistence type="predicted"/>
<dbReference type="EMBL" id="JAZGQO010000002">
    <property type="protein sequence ID" value="KAK6192235.1"/>
    <property type="molecule type" value="Genomic_DNA"/>
</dbReference>
<gene>
    <name evidence="1" type="ORF">SNE40_003741</name>
</gene>
<dbReference type="Proteomes" id="UP001347796">
    <property type="component" value="Unassembled WGS sequence"/>
</dbReference>
<dbReference type="AlphaFoldDB" id="A0AAN8KIV4"/>
<protein>
    <submittedName>
        <fullName evidence="1">Uncharacterized protein</fullName>
    </submittedName>
</protein>
<sequence length="165" mass="18885">MQWFKSYLQNKSQKFNATNLLPNHWNLRFYDIIPKEAGILGNDKSEFLLTSTTRGVIKADSIRIGKCDTLPKSEVKNRGYLPNEYMSVVPQINNIIRCTHLQMMPVSRVRNYLNQSAHNTVINALLISHLGYSRLSGAPEASLSPEPSKYNDIPSLHLKHLHWQP</sequence>
<keyword evidence="2" id="KW-1185">Reference proteome</keyword>
<organism evidence="1 2">
    <name type="scientific">Patella caerulea</name>
    <name type="common">Rayed Mediterranean limpet</name>
    <dbReference type="NCBI Taxonomy" id="87958"/>
    <lineage>
        <taxon>Eukaryota</taxon>
        <taxon>Metazoa</taxon>
        <taxon>Spiralia</taxon>
        <taxon>Lophotrochozoa</taxon>
        <taxon>Mollusca</taxon>
        <taxon>Gastropoda</taxon>
        <taxon>Patellogastropoda</taxon>
        <taxon>Patelloidea</taxon>
        <taxon>Patellidae</taxon>
        <taxon>Patella</taxon>
    </lineage>
</organism>
<reference evidence="1 2" key="1">
    <citation type="submission" date="2024-01" db="EMBL/GenBank/DDBJ databases">
        <title>The genome of the rayed Mediterranean limpet Patella caerulea (Linnaeus, 1758).</title>
        <authorList>
            <person name="Anh-Thu Weber A."/>
            <person name="Halstead-Nussloch G."/>
        </authorList>
    </citation>
    <scope>NUCLEOTIDE SEQUENCE [LARGE SCALE GENOMIC DNA]</scope>
    <source>
        <strain evidence="1">AATW-2023a</strain>
        <tissue evidence="1">Whole specimen</tissue>
    </source>
</reference>